<sequence>MITTLIQSHVRTQPPLLSLPPELIEAITGRTRPGEYPLSINAVKDLCLSCKQLGECLNSRVFCKLTISFTRTSYENEPFKIRILATKKCHAASSETRTLKITSLSPAYEVNGESEGLPRVTSEEALKRYLFKAIAALRSVQSVEWTPGEKDSEWAQKDVMNALKTLPKLRVLILDTAHFKFPLPFHDLSNIQEISVRIQVTNMAQIYLINSPNWSLGVPRSPLLTLKATHKANWHEPESSLDLQALPIKVFSSPAAPSFVEHLTSLSLMAIRDPRVPWGTNGASEAERSEYGSSLDDIWKALKLSRIYLQELTLDAVVPSVLEYLASYSGLKKLCITPGNFQDGNSPDSMARQFFSTPFMNHVQSLEHLSISPIYEGS</sequence>
<dbReference type="EMBL" id="KN831774">
    <property type="protein sequence ID" value="KIM44341.1"/>
    <property type="molecule type" value="Genomic_DNA"/>
</dbReference>
<dbReference type="HOGENOM" id="CLU_024210_0_0_1"/>
<gene>
    <name evidence="1" type="ORF">M413DRAFT_25762</name>
</gene>
<protein>
    <recommendedName>
        <fullName evidence="3">F-box domain-containing protein</fullName>
    </recommendedName>
</protein>
<evidence type="ECO:0000313" key="1">
    <source>
        <dbReference type="EMBL" id="KIM44341.1"/>
    </source>
</evidence>
<dbReference type="Proteomes" id="UP000053424">
    <property type="component" value="Unassembled WGS sequence"/>
</dbReference>
<dbReference type="AlphaFoldDB" id="A0A0C3CKM5"/>
<evidence type="ECO:0000313" key="2">
    <source>
        <dbReference type="Proteomes" id="UP000053424"/>
    </source>
</evidence>
<proteinExistence type="predicted"/>
<organism evidence="1 2">
    <name type="scientific">Hebeloma cylindrosporum</name>
    <dbReference type="NCBI Taxonomy" id="76867"/>
    <lineage>
        <taxon>Eukaryota</taxon>
        <taxon>Fungi</taxon>
        <taxon>Dikarya</taxon>
        <taxon>Basidiomycota</taxon>
        <taxon>Agaricomycotina</taxon>
        <taxon>Agaricomycetes</taxon>
        <taxon>Agaricomycetidae</taxon>
        <taxon>Agaricales</taxon>
        <taxon>Agaricineae</taxon>
        <taxon>Hymenogastraceae</taxon>
        <taxon>Hebeloma</taxon>
    </lineage>
</organism>
<dbReference type="OrthoDB" id="2967309at2759"/>
<reference evidence="2" key="2">
    <citation type="submission" date="2015-01" db="EMBL/GenBank/DDBJ databases">
        <title>Evolutionary Origins and Diversification of the Mycorrhizal Mutualists.</title>
        <authorList>
            <consortium name="DOE Joint Genome Institute"/>
            <consortium name="Mycorrhizal Genomics Consortium"/>
            <person name="Kohler A."/>
            <person name="Kuo A."/>
            <person name="Nagy L.G."/>
            <person name="Floudas D."/>
            <person name="Copeland A."/>
            <person name="Barry K.W."/>
            <person name="Cichocki N."/>
            <person name="Veneault-Fourrey C."/>
            <person name="LaButti K."/>
            <person name="Lindquist E.A."/>
            <person name="Lipzen A."/>
            <person name="Lundell T."/>
            <person name="Morin E."/>
            <person name="Murat C."/>
            <person name="Riley R."/>
            <person name="Ohm R."/>
            <person name="Sun H."/>
            <person name="Tunlid A."/>
            <person name="Henrissat B."/>
            <person name="Grigoriev I.V."/>
            <person name="Hibbett D.S."/>
            <person name="Martin F."/>
        </authorList>
    </citation>
    <scope>NUCLEOTIDE SEQUENCE [LARGE SCALE GENOMIC DNA]</scope>
    <source>
        <strain evidence="2">h7</strain>
    </source>
</reference>
<evidence type="ECO:0008006" key="3">
    <source>
        <dbReference type="Google" id="ProtNLM"/>
    </source>
</evidence>
<accession>A0A0C3CKM5</accession>
<reference evidence="1 2" key="1">
    <citation type="submission" date="2014-04" db="EMBL/GenBank/DDBJ databases">
        <authorList>
            <consortium name="DOE Joint Genome Institute"/>
            <person name="Kuo A."/>
            <person name="Gay G."/>
            <person name="Dore J."/>
            <person name="Kohler A."/>
            <person name="Nagy L.G."/>
            <person name="Floudas D."/>
            <person name="Copeland A."/>
            <person name="Barry K.W."/>
            <person name="Cichocki N."/>
            <person name="Veneault-Fourrey C."/>
            <person name="LaButti K."/>
            <person name="Lindquist E.A."/>
            <person name="Lipzen A."/>
            <person name="Lundell T."/>
            <person name="Morin E."/>
            <person name="Murat C."/>
            <person name="Sun H."/>
            <person name="Tunlid A."/>
            <person name="Henrissat B."/>
            <person name="Grigoriev I.V."/>
            <person name="Hibbett D.S."/>
            <person name="Martin F."/>
            <person name="Nordberg H.P."/>
            <person name="Cantor M.N."/>
            <person name="Hua S.X."/>
        </authorList>
    </citation>
    <scope>NUCLEOTIDE SEQUENCE [LARGE SCALE GENOMIC DNA]</scope>
    <source>
        <strain evidence="2">h7</strain>
    </source>
</reference>
<keyword evidence="2" id="KW-1185">Reference proteome</keyword>
<name>A0A0C3CKM5_HEBCY</name>